<name>A0AAE1QBW3_9EUCA</name>
<protein>
    <submittedName>
        <fullName evidence="2">Uncharacterized protein</fullName>
    </submittedName>
</protein>
<evidence type="ECO:0000313" key="2">
    <source>
        <dbReference type="EMBL" id="KAK4323731.1"/>
    </source>
</evidence>
<feature type="compositionally biased region" description="Low complexity" evidence="1">
    <location>
        <begin position="42"/>
        <end position="87"/>
    </location>
</feature>
<gene>
    <name evidence="2" type="ORF">Pmani_005581</name>
</gene>
<organism evidence="2 3">
    <name type="scientific">Petrolisthes manimaculis</name>
    <dbReference type="NCBI Taxonomy" id="1843537"/>
    <lineage>
        <taxon>Eukaryota</taxon>
        <taxon>Metazoa</taxon>
        <taxon>Ecdysozoa</taxon>
        <taxon>Arthropoda</taxon>
        <taxon>Crustacea</taxon>
        <taxon>Multicrustacea</taxon>
        <taxon>Malacostraca</taxon>
        <taxon>Eumalacostraca</taxon>
        <taxon>Eucarida</taxon>
        <taxon>Decapoda</taxon>
        <taxon>Pleocyemata</taxon>
        <taxon>Anomura</taxon>
        <taxon>Galatheoidea</taxon>
        <taxon>Porcellanidae</taxon>
        <taxon>Petrolisthes</taxon>
    </lineage>
</organism>
<evidence type="ECO:0000256" key="1">
    <source>
        <dbReference type="SAM" id="MobiDB-lite"/>
    </source>
</evidence>
<proteinExistence type="predicted"/>
<evidence type="ECO:0000313" key="3">
    <source>
        <dbReference type="Proteomes" id="UP001292094"/>
    </source>
</evidence>
<keyword evidence="3" id="KW-1185">Reference proteome</keyword>
<feature type="region of interest" description="Disordered" evidence="1">
    <location>
        <begin position="1"/>
        <end position="87"/>
    </location>
</feature>
<dbReference type="EMBL" id="JAWZYT010000420">
    <property type="protein sequence ID" value="KAK4323731.1"/>
    <property type="molecule type" value="Genomic_DNA"/>
</dbReference>
<comment type="caution">
    <text evidence="2">The sequence shown here is derived from an EMBL/GenBank/DDBJ whole genome shotgun (WGS) entry which is preliminary data.</text>
</comment>
<accession>A0AAE1QBW3</accession>
<dbReference type="AlphaFoldDB" id="A0AAE1QBW3"/>
<reference evidence="2" key="1">
    <citation type="submission" date="2023-11" db="EMBL/GenBank/DDBJ databases">
        <title>Genome assemblies of two species of porcelain crab, Petrolisthes cinctipes and Petrolisthes manimaculis (Anomura: Porcellanidae).</title>
        <authorList>
            <person name="Angst P."/>
        </authorList>
    </citation>
    <scope>NUCLEOTIDE SEQUENCE</scope>
    <source>
        <strain evidence="2">PB745_02</strain>
        <tissue evidence="2">Gill</tissue>
    </source>
</reference>
<sequence>MKGNEKESSSPNLFLPQPCQHPPHPNPANTHLTPILSHHYHPNPFTSPPHTSSPNSLLTSTLPTPTSPQSSLTPTPSPHTLYPSSRN</sequence>
<dbReference type="Proteomes" id="UP001292094">
    <property type="component" value="Unassembled WGS sequence"/>
</dbReference>